<dbReference type="Proteomes" id="UP000789396">
    <property type="component" value="Unassembled WGS sequence"/>
</dbReference>
<protein>
    <submittedName>
        <fullName evidence="1">10669_t:CDS:1</fullName>
    </submittedName>
</protein>
<name>A0A9N9F419_9GLOM</name>
<accession>A0A9N9F419</accession>
<gene>
    <name evidence="1" type="ORF">RFULGI_LOCUS2809</name>
</gene>
<keyword evidence="2" id="KW-1185">Reference proteome</keyword>
<reference evidence="1" key="1">
    <citation type="submission" date="2021-06" db="EMBL/GenBank/DDBJ databases">
        <authorList>
            <person name="Kallberg Y."/>
            <person name="Tangrot J."/>
            <person name="Rosling A."/>
        </authorList>
    </citation>
    <scope>NUCLEOTIDE SEQUENCE</scope>
    <source>
        <strain evidence="1">IN212</strain>
    </source>
</reference>
<evidence type="ECO:0000313" key="2">
    <source>
        <dbReference type="Proteomes" id="UP000789396"/>
    </source>
</evidence>
<dbReference type="AlphaFoldDB" id="A0A9N9F419"/>
<dbReference type="OrthoDB" id="10495770at2759"/>
<sequence>MDMQQEIVTLKGRLKQNVILKVSVNNDEYYSAPLEVIETEKRGEVAENDVDSLFLIFWKKNFDEPTQRAIANLKENQNITVHGHYGGTNNGLLRVTEIDIEEEIFI</sequence>
<dbReference type="EMBL" id="CAJVPZ010002262">
    <property type="protein sequence ID" value="CAG8509111.1"/>
    <property type="molecule type" value="Genomic_DNA"/>
</dbReference>
<evidence type="ECO:0000313" key="1">
    <source>
        <dbReference type="EMBL" id="CAG8509111.1"/>
    </source>
</evidence>
<comment type="caution">
    <text evidence="1">The sequence shown here is derived from an EMBL/GenBank/DDBJ whole genome shotgun (WGS) entry which is preliminary data.</text>
</comment>
<proteinExistence type="predicted"/>
<organism evidence="1 2">
    <name type="scientific">Racocetra fulgida</name>
    <dbReference type="NCBI Taxonomy" id="60492"/>
    <lineage>
        <taxon>Eukaryota</taxon>
        <taxon>Fungi</taxon>
        <taxon>Fungi incertae sedis</taxon>
        <taxon>Mucoromycota</taxon>
        <taxon>Glomeromycotina</taxon>
        <taxon>Glomeromycetes</taxon>
        <taxon>Diversisporales</taxon>
        <taxon>Gigasporaceae</taxon>
        <taxon>Racocetra</taxon>
    </lineage>
</organism>